<evidence type="ECO:0000256" key="1">
    <source>
        <dbReference type="ARBA" id="ARBA00022679"/>
    </source>
</evidence>
<evidence type="ECO:0000259" key="3">
    <source>
        <dbReference type="Pfam" id="PF02709"/>
    </source>
</evidence>
<proteinExistence type="predicted"/>
<feature type="domain" description="Glycosyltransferase 2-like" evidence="2">
    <location>
        <begin position="121"/>
        <end position="199"/>
    </location>
</feature>
<sequence length="345" mass="39191">MATLKEQLGCWLNERWQTELVLRSPKLAQLLGLSWLDLCNRSEVLQPDLITGGRICQWQFSSQLTVSRVFPGVGLGILQHVLQLYPVKLNFASKSNLSNKPDCSILFVVGGIERFPQFELALASARAQVDVDYEIIVVEQSPEPLLRNKLPTDVRYFHQVNPQPEKGFNKSSALNKAAREAKSEKLIILDADFVVPINFVIECNQVLGKISSARLARLIFYVDSQSTEHIVNAQELVSGINVEKIVENTPTPLALHKSTYWDIGGHDQDFWGWGGEDTEFLDRLRTCKISEGGWLPFIHLWHPSAPKKANGDRNSQLYNDRLKIPAQSRIEELREREWEQTHPVD</sequence>
<keyword evidence="5" id="KW-1185">Reference proteome</keyword>
<feature type="domain" description="Galactosyltransferase C-terminal" evidence="3">
    <location>
        <begin position="253"/>
        <end position="289"/>
    </location>
</feature>
<evidence type="ECO:0000259" key="2">
    <source>
        <dbReference type="Pfam" id="PF00535"/>
    </source>
</evidence>
<keyword evidence="4" id="KW-0328">Glycosyltransferase</keyword>
<dbReference type="EMBL" id="JAQMUH010000183">
    <property type="protein sequence ID" value="MDB9541117.1"/>
    <property type="molecule type" value="Genomic_DNA"/>
</dbReference>
<name>A0ABT5AWS1_9CYAN</name>
<dbReference type="InterPro" id="IPR027791">
    <property type="entry name" value="Galactosyl_T_C"/>
</dbReference>
<comment type="caution">
    <text evidence="4">The sequence shown here is derived from an EMBL/GenBank/DDBJ whole genome shotgun (WGS) entry which is preliminary data.</text>
</comment>
<dbReference type="Proteomes" id="UP001212499">
    <property type="component" value="Unassembled WGS sequence"/>
</dbReference>
<dbReference type="Pfam" id="PF00535">
    <property type="entry name" value="Glycos_transf_2"/>
    <property type="match status" value="1"/>
</dbReference>
<dbReference type="Gene3D" id="3.90.550.10">
    <property type="entry name" value="Spore Coat Polysaccharide Biosynthesis Protein SpsA, Chain A"/>
    <property type="match status" value="1"/>
</dbReference>
<dbReference type="InterPro" id="IPR001173">
    <property type="entry name" value="Glyco_trans_2-like"/>
</dbReference>
<evidence type="ECO:0000313" key="4">
    <source>
        <dbReference type="EMBL" id="MDB9541117.1"/>
    </source>
</evidence>
<dbReference type="GO" id="GO:0016757">
    <property type="term" value="F:glycosyltransferase activity"/>
    <property type="evidence" value="ECO:0007669"/>
    <property type="project" value="UniProtKB-KW"/>
</dbReference>
<evidence type="ECO:0000313" key="5">
    <source>
        <dbReference type="Proteomes" id="UP001212499"/>
    </source>
</evidence>
<dbReference type="Pfam" id="PF02709">
    <property type="entry name" value="Glyco_transf_7C"/>
    <property type="match status" value="1"/>
</dbReference>
<gene>
    <name evidence="4" type="ORF">PN457_15870</name>
</gene>
<dbReference type="SUPFAM" id="SSF53448">
    <property type="entry name" value="Nucleotide-diphospho-sugar transferases"/>
    <property type="match status" value="1"/>
</dbReference>
<organism evidence="4 5">
    <name type="scientific">Anabaenopsis arnoldii</name>
    <dbReference type="NCBI Taxonomy" id="2152938"/>
    <lineage>
        <taxon>Bacteria</taxon>
        <taxon>Bacillati</taxon>
        <taxon>Cyanobacteriota</taxon>
        <taxon>Cyanophyceae</taxon>
        <taxon>Nostocales</taxon>
        <taxon>Nodulariaceae</taxon>
        <taxon>Anabaenopsis</taxon>
    </lineage>
</organism>
<dbReference type="RefSeq" id="WP_271734401.1">
    <property type="nucleotide sequence ID" value="NZ_JANQDP010000191.1"/>
</dbReference>
<accession>A0ABT5AWS1</accession>
<keyword evidence="1" id="KW-0808">Transferase</keyword>
<dbReference type="InterPro" id="IPR029044">
    <property type="entry name" value="Nucleotide-diphossugar_trans"/>
</dbReference>
<reference evidence="4 5" key="1">
    <citation type="submission" date="2023-01" db="EMBL/GenBank/DDBJ databases">
        <title>Genomes from the Australian National Cyanobacteria Reference Collection.</title>
        <authorList>
            <person name="Willis A."/>
            <person name="Lee E.M.F."/>
        </authorList>
    </citation>
    <scope>NUCLEOTIDE SEQUENCE [LARGE SCALE GENOMIC DNA]</scope>
    <source>
        <strain evidence="4 5">CS-1033</strain>
    </source>
</reference>
<protein>
    <submittedName>
        <fullName evidence="4">Galactosyltransferase-related protein</fullName>
    </submittedName>
</protein>